<dbReference type="InterPro" id="IPR003959">
    <property type="entry name" value="ATPase_AAA_core"/>
</dbReference>
<accession>A0A1T4VHI4</accession>
<dbReference type="PANTHER" id="PTHR40396">
    <property type="entry name" value="ATPASE-LIKE PROTEIN"/>
    <property type="match status" value="1"/>
</dbReference>
<evidence type="ECO:0000259" key="1">
    <source>
        <dbReference type="Pfam" id="PF13304"/>
    </source>
</evidence>
<dbReference type="CDD" id="cd00267">
    <property type="entry name" value="ABC_ATPase"/>
    <property type="match status" value="1"/>
</dbReference>
<organism evidence="2 3">
    <name type="scientific">Succinivibrio dextrinosolvens DSM 3072</name>
    <dbReference type="NCBI Taxonomy" id="1123324"/>
    <lineage>
        <taxon>Bacteria</taxon>
        <taxon>Pseudomonadati</taxon>
        <taxon>Pseudomonadota</taxon>
        <taxon>Gammaproteobacteria</taxon>
        <taxon>Aeromonadales</taxon>
        <taxon>Succinivibrionaceae</taxon>
        <taxon>Succinivibrio</taxon>
    </lineage>
</organism>
<dbReference type="Gene3D" id="3.40.50.300">
    <property type="entry name" value="P-loop containing nucleotide triphosphate hydrolases"/>
    <property type="match status" value="1"/>
</dbReference>
<sequence>MKIFNIRFGKNYLFPNGFFIDFCTDDGVRSNAGKPEFYMPAFKIIPALYSQVIIGVVGLNATGKTTILDAISLIMSILIGDQKLNESNVRTRLDKFFLFDSSSTLDFCVEFQNNSKVYRLESTVEYTSDLYSYKQEKLSITTTSQYKKNKYFSEVRTRDIEKAGNHYLKDDVSIVSAVNKCNETYSSNLPFVNSNVPAWLGTAPNELVKCFDSSIKTITMFKNSVSNALEVSVTFNRKAGNKRHSNESTNQNKKIPIDSILSSGTIKGITMLPSIIEVLKNGGYFIADELENHFNKKIIEFILGLFNDKRTNPKGACLIFSTHYPELLDFLSRKDNIYITTRNNDDLQLTRLSDCKEVPRNDISKSRIILSNIIKGTAPKKIDLDNAKRHISSLVGGM</sequence>
<keyword evidence="3" id="KW-1185">Reference proteome</keyword>
<proteinExistence type="predicted"/>
<dbReference type="PANTHER" id="PTHR40396:SF1">
    <property type="entry name" value="ATPASE AAA-TYPE CORE DOMAIN-CONTAINING PROTEIN"/>
    <property type="match status" value="1"/>
</dbReference>
<reference evidence="3" key="1">
    <citation type="submission" date="2017-02" db="EMBL/GenBank/DDBJ databases">
        <authorList>
            <person name="Varghese N."/>
            <person name="Submissions S."/>
        </authorList>
    </citation>
    <scope>NUCLEOTIDE SEQUENCE [LARGE SCALE GENOMIC DNA]</scope>
    <source>
        <strain evidence="3">DSM 3072</strain>
    </source>
</reference>
<dbReference type="GO" id="GO:0005524">
    <property type="term" value="F:ATP binding"/>
    <property type="evidence" value="ECO:0007669"/>
    <property type="project" value="InterPro"/>
</dbReference>
<dbReference type="GO" id="GO:0016887">
    <property type="term" value="F:ATP hydrolysis activity"/>
    <property type="evidence" value="ECO:0007669"/>
    <property type="project" value="InterPro"/>
</dbReference>
<name>A0A1T4VHI4_9GAMM</name>
<dbReference type="SUPFAM" id="SSF52540">
    <property type="entry name" value="P-loop containing nucleoside triphosphate hydrolases"/>
    <property type="match status" value="1"/>
</dbReference>
<evidence type="ECO:0000313" key="3">
    <source>
        <dbReference type="Proteomes" id="UP000242432"/>
    </source>
</evidence>
<dbReference type="AlphaFoldDB" id="A0A1T4VHI4"/>
<feature type="domain" description="ATPase AAA-type core" evidence="1">
    <location>
        <begin position="53"/>
        <end position="329"/>
    </location>
</feature>
<dbReference type="EMBL" id="FUXX01000025">
    <property type="protein sequence ID" value="SKA64399.1"/>
    <property type="molecule type" value="Genomic_DNA"/>
</dbReference>
<dbReference type="InterPro" id="IPR027417">
    <property type="entry name" value="P-loop_NTPase"/>
</dbReference>
<dbReference type="RefSeq" id="WP_078928964.1">
    <property type="nucleotide sequence ID" value="NZ_FUXX01000025.1"/>
</dbReference>
<evidence type="ECO:0000313" key="2">
    <source>
        <dbReference type="EMBL" id="SKA64399.1"/>
    </source>
</evidence>
<gene>
    <name evidence="2" type="ORF">SAMN02745213_01535</name>
</gene>
<dbReference type="Proteomes" id="UP000242432">
    <property type="component" value="Unassembled WGS sequence"/>
</dbReference>
<protein>
    <submittedName>
        <fullName evidence="2">ATPase/GTPase, AAA15 family</fullName>
    </submittedName>
</protein>
<dbReference type="Pfam" id="PF13304">
    <property type="entry name" value="AAA_21"/>
    <property type="match status" value="1"/>
</dbReference>